<dbReference type="EMBL" id="DS989940">
    <property type="protein sequence ID" value="EFP94277.1"/>
    <property type="molecule type" value="Genomic_DNA"/>
</dbReference>
<reference evidence="2" key="2">
    <citation type="journal article" date="2011" name="Proc. Natl. Acad. Sci. U.S.A.">
        <title>Obligate biotrophy features unraveled by the genomic analysis of rust fungi.</title>
        <authorList>
            <person name="Duplessis S."/>
            <person name="Cuomo C.A."/>
            <person name="Lin Y.-C."/>
            <person name="Aerts A."/>
            <person name="Tisserant E."/>
            <person name="Veneault-Fourrey C."/>
            <person name="Joly D.L."/>
            <person name="Hacquard S."/>
            <person name="Amselem J."/>
            <person name="Cantarel B.L."/>
            <person name="Chiu R."/>
            <person name="Coutinho P.M."/>
            <person name="Feau N."/>
            <person name="Field M."/>
            <person name="Frey P."/>
            <person name="Gelhaye E."/>
            <person name="Goldberg J."/>
            <person name="Grabherr M.G."/>
            <person name="Kodira C.D."/>
            <person name="Kohler A."/>
            <person name="Kuees U."/>
            <person name="Lindquist E.A."/>
            <person name="Lucas S.M."/>
            <person name="Mago R."/>
            <person name="Mauceli E."/>
            <person name="Morin E."/>
            <person name="Murat C."/>
            <person name="Pangilinan J.L."/>
            <person name="Park R."/>
            <person name="Pearson M."/>
            <person name="Quesneville H."/>
            <person name="Rouhier N."/>
            <person name="Sakthikumar S."/>
            <person name="Salamov A.A."/>
            <person name="Schmutz J."/>
            <person name="Selles B."/>
            <person name="Shapiro H."/>
            <person name="Tanguay P."/>
            <person name="Tuskan G.A."/>
            <person name="Henrissat B."/>
            <person name="Van de Peer Y."/>
            <person name="Rouze P."/>
            <person name="Ellis J.G."/>
            <person name="Dodds P.N."/>
            <person name="Schein J.E."/>
            <person name="Zhong S."/>
            <person name="Hamelin R.C."/>
            <person name="Grigoriev I.V."/>
            <person name="Szabo L.J."/>
            <person name="Martin F."/>
        </authorList>
    </citation>
    <scope>NUCLEOTIDE SEQUENCE [LARGE SCALE GENOMIC DNA]</scope>
    <source>
        <strain evidence="2">CRL 75-36-700-3 / race SCCL</strain>
    </source>
</reference>
<dbReference type="VEuPathDB" id="FungiDB:PGTG_20214"/>
<gene>
    <name evidence="1" type="ORF">PGTG_20214</name>
</gene>
<dbReference type="AlphaFoldDB" id="E3NXH8"/>
<dbReference type="OrthoDB" id="2514247at2759"/>
<name>E3NXH8_PUCGT</name>
<accession>E3NXH8</accession>
<proteinExistence type="predicted"/>
<dbReference type="RefSeq" id="XP_003338696.1">
    <property type="nucleotide sequence ID" value="XM_003338648.1"/>
</dbReference>
<sequence>MDDDYQRMKSLDIGACPNPNPRVTGFTDSEDTCGVWHINIGARKRKVFLLSMGLDDMVGAMNCPDFSLLANPTLLEPLGPSKLQVELPLLGRNSVLVLYWLMHKCAS</sequence>
<keyword evidence="2" id="KW-1185">Reference proteome</keyword>
<dbReference type="InParanoid" id="E3NXH8"/>
<evidence type="ECO:0000313" key="2">
    <source>
        <dbReference type="Proteomes" id="UP000008783"/>
    </source>
</evidence>
<protein>
    <submittedName>
        <fullName evidence="1">Uncharacterized protein</fullName>
    </submittedName>
</protein>
<dbReference type="HOGENOM" id="CLU_175739_0_0_1"/>
<dbReference type="GeneID" id="10527405"/>
<dbReference type="KEGG" id="pgr:PGTG_20214"/>
<evidence type="ECO:0000313" key="1">
    <source>
        <dbReference type="EMBL" id="EFP94277.1"/>
    </source>
</evidence>
<organism evidence="1 2">
    <name type="scientific">Puccinia graminis f. sp. tritici (strain CRL 75-36-700-3 / race SCCL)</name>
    <name type="common">Black stem rust fungus</name>
    <dbReference type="NCBI Taxonomy" id="418459"/>
    <lineage>
        <taxon>Eukaryota</taxon>
        <taxon>Fungi</taxon>
        <taxon>Dikarya</taxon>
        <taxon>Basidiomycota</taxon>
        <taxon>Pucciniomycotina</taxon>
        <taxon>Pucciniomycetes</taxon>
        <taxon>Pucciniales</taxon>
        <taxon>Pucciniaceae</taxon>
        <taxon>Puccinia</taxon>
    </lineage>
</organism>
<dbReference type="Proteomes" id="UP000008783">
    <property type="component" value="Unassembled WGS sequence"/>
</dbReference>
<reference key="1">
    <citation type="submission" date="2007-01" db="EMBL/GenBank/DDBJ databases">
        <title>The Genome Sequence of Puccinia graminis f. sp. tritici Strain CRL 75-36-700-3.</title>
        <authorList>
            <consortium name="The Broad Institute Genome Sequencing Platform"/>
            <person name="Birren B."/>
            <person name="Lander E."/>
            <person name="Galagan J."/>
            <person name="Nusbaum C."/>
            <person name="Devon K."/>
            <person name="Cuomo C."/>
            <person name="Jaffe D."/>
            <person name="Butler J."/>
            <person name="Alvarez P."/>
            <person name="Gnerre S."/>
            <person name="Grabherr M."/>
            <person name="Mauceli E."/>
            <person name="Brockman W."/>
            <person name="Young S."/>
            <person name="LaButti K."/>
            <person name="Sykes S."/>
            <person name="DeCaprio D."/>
            <person name="Crawford M."/>
            <person name="Koehrsen M."/>
            <person name="Engels R."/>
            <person name="Montgomery P."/>
            <person name="Pearson M."/>
            <person name="Howarth C."/>
            <person name="Larson L."/>
            <person name="White J."/>
            <person name="Zeng Q."/>
            <person name="Kodira C."/>
            <person name="Yandava C."/>
            <person name="Alvarado L."/>
            <person name="O'Leary S."/>
            <person name="Szabo L."/>
            <person name="Dean R."/>
            <person name="Schein J."/>
        </authorList>
    </citation>
    <scope>NUCLEOTIDE SEQUENCE</scope>
    <source>
        <strain>CRL 75-36-700-3</strain>
    </source>
</reference>